<name>A0AB34GNE9_ESCRO</name>
<evidence type="ECO:0000256" key="15">
    <source>
        <dbReference type="PIRSR" id="PIRSR000127-3"/>
    </source>
</evidence>
<feature type="binding site" evidence="15">
    <location>
        <position position="889"/>
    </location>
    <ligand>
        <name>Mo-molybdopterin</name>
        <dbReference type="ChEBI" id="CHEBI:71302"/>
    </ligand>
    <ligandPart>
        <name>Mo</name>
        <dbReference type="ChEBI" id="CHEBI:28685"/>
    </ligandPart>
</feature>
<dbReference type="InterPro" id="IPR036318">
    <property type="entry name" value="FAD-bd_PCMH-like_sf"/>
</dbReference>
<feature type="binding site" evidence="15">
    <location>
        <position position="48"/>
    </location>
    <ligand>
        <name>[2Fe-2S] cluster</name>
        <dbReference type="ChEBI" id="CHEBI:190135"/>
        <label>1</label>
    </ligand>
</feature>
<evidence type="ECO:0000256" key="11">
    <source>
        <dbReference type="ARBA" id="ARBA00023004"/>
    </source>
</evidence>
<keyword evidence="9 14" id="KW-0274">FAD</keyword>
<comment type="cofactor">
    <cofactor evidence="1 14">
        <name>FAD</name>
        <dbReference type="ChEBI" id="CHEBI:57692"/>
    </cofactor>
</comment>
<dbReference type="Pfam" id="PF02738">
    <property type="entry name" value="MoCoBD_1"/>
    <property type="match status" value="1"/>
</dbReference>
<feature type="binding site" evidence="15">
    <location>
        <position position="34"/>
    </location>
    <ligand>
        <name>[2Fe-2S] cluster</name>
        <dbReference type="ChEBI" id="CHEBI:190135"/>
        <label>1</label>
    </ligand>
</feature>
<gene>
    <name evidence="17" type="ORF">J1605_012098</name>
</gene>
<dbReference type="InterPro" id="IPR046867">
    <property type="entry name" value="AldOxase/xan_DH_MoCoBD2"/>
</dbReference>
<dbReference type="EMBL" id="JAIQCJ010002192">
    <property type="protein sequence ID" value="KAJ8779929.1"/>
    <property type="molecule type" value="Genomic_DNA"/>
</dbReference>
<feature type="binding site" evidence="14">
    <location>
        <position position="313"/>
    </location>
    <ligand>
        <name>FAD</name>
        <dbReference type="ChEBI" id="CHEBI:57692"/>
    </ligand>
</feature>
<keyword evidence="11 15" id="KW-0408">Iron</keyword>
<dbReference type="PIRSF" id="PIRSF000127">
    <property type="entry name" value="Xanthine_DH"/>
    <property type="match status" value="1"/>
</dbReference>
<dbReference type="InterPro" id="IPR036683">
    <property type="entry name" value="CO_DH_flav_C_dom_sf"/>
</dbReference>
<dbReference type="Gene3D" id="3.90.1170.50">
    <property type="entry name" value="Aldehyde oxidase/xanthine dehydrogenase, a/b hammerhead"/>
    <property type="match status" value="1"/>
</dbReference>
<dbReference type="Pfam" id="PF00941">
    <property type="entry name" value="FAD_binding_5"/>
    <property type="match status" value="1"/>
</dbReference>
<dbReference type="SUPFAM" id="SSF56176">
    <property type="entry name" value="FAD-binding/transporter-associated domain-like"/>
    <property type="match status" value="1"/>
</dbReference>
<comment type="similarity">
    <text evidence="3">Belongs to the xanthine dehydrogenase family.</text>
</comment>
<dbReference type="InterPro" id="IPR037165">
    <property type="entry name" value="AldOxase/xan_DH_Mopterin-bd_sf"/>
</dbReference>
<dbReference type="Proteomes" id="UP001159641">
    <property type="component" value="Unassembled WGS sequence"/>
</dbReference>
<dbReference type="SMART" id="SM01092">
    <property type="entry name" value="CO_deh_flav_C"/>
    <property type="match status" value="1"/>
</dbReference>
<feature type="binding site" evidence="15">
    <location>
        <position position="775"/>
    </location>
    <ligand>
        <name>Mo-molybdopterin</name>
        <dbReference type="ChEBI" id="CHEBI:71302"/>
    </ligand>
    <ligandPart>
        <name>Mo</name>
        <dbReference type="ChEBI" id="CHEBI:28685"/>
    </ligandPart>
</feature>
<dbReference type="FunFam" id="3.30.365.10:FF:000004">
    <property type="entry name" value="Xanthine dehydrogenase oxidase"/>
    <property type="match status" value="1"/>
</dbReference>
<feature type="binding site" evidence="15">
    <location>
        <position position="123"/>
    </location>
    <ligand>
        <name>[2Fe-2S] cluster</name>
        <dbReference type="ChEBI" id="CHEBI:190135"/>
        <label>2</label>
    </ligand>
</feature>
<evidence type="ECO:0000256" key="8">
    <source>
        <dbReference type="ARBA" id="ARBA00022723"/>
    </source>
</evidence>
<dbReference type="Pfam" id="PF20256">
    <property type="entry name" value="MoCoBD_2"/>
    <property type="match status" value="1"/>
</dbReference>
<dbReference type="FunFam" id="3.30.365.10:FF:000003">
    <property type="entry name" value="Aldehyde oxidase 1"/>
    <property type="match status" value="1"/>
</dbReference>
<dbReference type="InterPro" id="IPR008274">
    <property type="entry name" value="AldOxase/xan_DH_MoCoBD1"/>
</dbReference>
<feature type="binding site" evidence="14">
    <location>
        <position position="380"/>
    </location>
    <ligand>
        <name>FAD</name>
        <dbReference type="ChEBI" id="CHEBI:57692"/>
    </ligand>
</feature>
<protein>
    <recommendedName>
        <fullName evidence="16">FAD-binding PCMH-type domain-containing protein</fullName>
    </recommendedName>
</protein>
<accession>A0AB34GNE9</accession>
<keyword evidence="8 15" id="KW-0479">Metal-binding</keyword>
<dbReference type="PANTHER" id="PTHR45444">
    <property type="entry name" value="XANTHINE DEHYDROGENASE"/>
    <property type="match status" value="1"/>
</dbReference>
<dbReference type="InterPro" id="IPR002346">
    <property type="entry name" value="Mopterin_DH_FAD-bd"/>
</dbReference>
<dbReference type="InterPro" id="IPR012675">
    <property type="entry name" value="Beta-grasp_dom_sf"/>
</dbReference>
<evidence type="ECO:0000256" key="6">
    <source>
        <dbReference type="ARBA" id="ARBA00022630"/>
    </source>
</evidence>
<feature type="binding site" evidence="14">
    <location>
        <position position="336"/>
    </location>
    <ligand>
        <name>FAD</name>
        <dbReference type="ChEBI" id="CHEBI:57692"/>
    </ligand>
</feature>
<evidence type="ECO:0000256" key="2">
    <source>
        <dbReference type="ARBA" id="ARBA00004496"/>
    </source>
</evidence>
<dbReference type="PANTHER" id="PTHR45444:SF3">
    <property type="entry name" value="XANTHINE DEHYDROGENASE"/>
    <property type="match status" value="1"/>
</dbReference>
<feature type="domain" description="FAD-binding PCMH-type" evidence="16">
    <location>
        <begin position="205"/>
        <end position="390"/>
    </location>
</feature>
<dbReference type="Gene3D" id="1.10.150.120">
    <property type="entry name" value="[2Fe-2S]-binding domain"/>
    <property type="match status" value="1"/>
</dbReference>
<dbReference type="Gene3D" id="3.10.20.30">
    <property type="match status" value="2"/>
</dbReference>
<organism evidence="17 18">
    <name type="scientific">Eschrichtius robustus</name>
    <name type="common">California gray whale</name>
    <name type="synonym">Eschrichtius gibbosus</name>
    <dbReference type="NCBI Taxonomy" id="9764"/>
    <lineage>
        <taxon>Eukaryota</taxon>
        <taxon>Metazoa</taxon>
        <taxon>Chordata</taxon>
        <taxon>Craniata</taxon>
        <taxon>Vertebrata</taxon>
        <taxon>Euteleostomi</taxon>
        <taxon>Mammalia</taxon>
        <taxon>Eutheria</taxon>
        <taxon>Laurasiatheria</taxon>
        <taxon>Artiodactyla</taxon>
        <taxon>Whippomorpha</taxon>
        <taxon>Cetacea</taxon>
        <taxon>Mysticeti</taxon>
        <taxon>Eschrichtiidae</taxon>
        <taxon>Eschrichtius</taxon>
    </lineage>
</organism>
<dbReference type="InterPro" id="IPR016166">
    <property type="entry name" value="FAD-bd_PCMH"/>
</dbReference>
<dbReference type="InterPro" id="IPR036010">
    <property type="entry name" value="2Fe-2S_ferredoxin-like_sf"/>
</dbReference>
<dbReference type="InterPro" id="IPR000674">
    <property type="entry name" value="Ald_Oxase/Xan_DH_a/b"/>
</dbReference>
<feature type="binding site" evidence="14">
    <location>
        <position position="891"/>
    </location>
    <ligand>
        <name>substrate</name>
    </ligand>
</feature>
<dbReference type="InterPro" id="IPR016167">
    <property type="entry name" value="FAD-bd_PCMH_sub1"/>
</dbReference>
<evidence type="ECO:0000256" key="9">
    <source>
        <dbReference type="ARBA" id="ARBA00022827"/>
    </source>
</evidence>
<keyword evidence="7 15" id="KW-0001">2Fe-2S</keyword>
<feature type="binding site" evidence="15">
    <location>
        <position position="1056"/>
    </location>
    <ligand>
        <name>Mo-molybdopterin</name>
        <dbReference type="ChEBI" id="CHEBI:71302"/>
    </ligand>
    <ligandPart>
        <name>Mo</name>
        <dbReference type="ChEBI" id="CHEBI:28685"/>
    </ligandPart>
</feature>
<dbReference type="SUPFAM" id="SSF54292">
    <property type="entry name" value="2Fe-2S ferredoxin-like"/>
    <property type="match status" value="1"/>
</dbReference>
<dbReference type="SUPFAM" id="SSF55447">
    <property type="entry name" value="CO dehydrogenase flavoprotein C-terminal domain-like"/>
    <property type="match status" value="1"/>
</dbReference>
<dbReference type="Gene3D" id="3.30.365.10">
    <property type="entry name" value="Aldehyde oxidase/xanthine dehydrogenase, molybdopterin binding domain"/>
    <property type="match status" value="6"/>
</dbReference>
<dbReference type="FunFam" id="3.30.365.10:FF:000006">
    <property type="entry name" value="xanthine dehydrogenase/oxidase"/>
    <property type="match status" value="1"/>
</dbReference>
<evidence type="ECO:0000259" key="16">
    <source>
        <dbReference type="PROSITE" id="PS51387"/>
    </source>
</evidence>
<comment type="subcellular location">
    <subcellularLocation>
        <location evidence="2">Cytoplasm</location>
    </subcellularLocation>
</comment>
<comment type="cofactor">
    <cofactor evidence="13">
        <name>[2Fe-2S] cluster</name>
        <dbReference type="ChEBI" id="CHEBI:190135"/>
    </cofactor>
</comment>
<dbReference type="FunFam" id="1.10.150.120:FF:000002">
    <property type="entry name" value="xanthine dehydrogenase/oxidase"/>
    <property type="match status" value="1"/>
</dbReference>
<evidence type="ECO:0000256" key="10">
    <source>
        <dbReference type="ARBA" id="ARBA00023002"/>
    </source>
</evidence>
<evidence type="ECO:0000313" key="17">
    <source>
        <dbReference type="EMBL" id="KAJ8779929.1"/>
    </source>
</evidence>
<dbReference type="FunFam" id="3.90.1170.50:FF:000002">
    <property type="entry name" value="Xanthine dehydrogenase/oxidase"/>
    <property type="match status" value="1"/>
</dbReference>
<dbReference type="GO" id="GO:0043546">
    <property type="term" value="F:molybdopterin cofactor binding"/>
    <property type="evidence" value="ECO:0007669"/>
    <property type="project" value="InterPro"/>
</dbReference>
<comment type="cofactor">
    <cofactor evidence="15">
        <name>Mo-molybdopterin</name>
        <dbReference type="ChEBI" id="CHEBI:71302"/>
    </cofactor>
    <text evidence="15">Binds 1 Mo-molybdopterin (Mo-MPT) cofactor per subunit.</text>
</comment>
<dbReference type="PROSITE" id="PS00559">
    <property type="entry name" value="MOLYBDOPTERIN_EUK"/>
    <property type="match status" value="1"/>
</dbReference>
<dbReference type="Pfam" id="PF01799">
    <property type="entry name" value="Fer2_2"/>
    <property type="match status" value="1"/>
</dbReference>
<dbReference type="SUPFAM" id="SSF56003">
    <property type="entry name" value="Molybdenum cofactor-binding domain"/>
    <property type="match status" value="2"/>
</dbReference>
<dbReference type="Gene3D" id="3.30.390.50">
    <property type="entry name" value="CO dehydrogenase flavoprotein, C-terminal domain"/>
    <property type="match status" value="1"/>
</dbReference>
<comment type="caution">
    <text evidence="17">The sequence shown here is derived from an EMBL/GenBank/DDBJ whole genome shotgun (WGS) entry which is preliminary data.</text>
</comment>
<evidence type="ECO:0000256" key="4">
    <source>
        <dbReference type="ARBA" id="ARBA00022490"/>
    </source>
</evidence>
<feature type="binding site" evidence="15">
    <location>
        <position position="744"/>
    </location>
    <ligand>
        <name>Mo-molybdopterin</name>
        <dbReference type="ChEBI" id="CHEBI:71302"/>
    </ligand>
    <ligandPart>
        <name>Mo</name>
        <dbReference type="ChEBI" id="CHEBI:28685"/>
    </ligandPart>
</feature>
<evidence type="ECO:0000256" key="1">
    <source>
        <dbReference type="ARBA" id="ARBA00001974"/>
    </source>
</evidence>
<dbReference type="InterPro" id="IPR005107">
    <property type="entry name" value="CO_DH_flav_C"/>
</dbReference>
<dbReference type="GO" id="GO:0005506">
    <property type="term" value="F:iron ion binding"/>
    <property type="evidence" value="ECO:0007669"/>
    <property type="project" value="InterPro"/>
</dbReference>
<evidence type="ECO:0000256" key="3">
    <source>
        <dbReference type="ARBA" id="ARBA00006849"/>
    </source>
</evidence>
<keyword evidence="10" id="KW-0560">Oxidoreductase</keyword>
<dbReference type="InterPro" id="IPR022407">
    <property type="entry name" value="OxRdtase_Mopterin_BS"/>
</dbReference>
<sequence>MTADELVFFVNGKKVVEKNADPETTLLAYLRRKCILTLEPGHLSANACLAPICSLHHVAVTTVEGIGSTKTRLHPVQERIAKSHGSQCGFCTPGIVMSMYTLLRNQPEPTVEEIEDAFQGNLCRCTGYRPILQGFRTFAKDGGCCGGNGNNPNCCMNQKKDHKQVTLSPSLFNPEEFMPLDPTQEPIFPPELLRLKDIPQKQLRFEGERVTWIQASALKELLDLKAQHPEAKLVVGNTEIGIEMKFKNQLFPVIICPAWIPELNSVEHGLEGISFGAACSLNSVEKTLLDAVAKLPTQKTEVFRGVLQQLRWFAGKQVKSVACIGGNIITASPISDLNPVFMASGTKLTIVSRGTRRTVPMDHTFFPGYRKTLLGPEEILLSIEIPYSREGEFFSAFKQASRREDDIAKVTCGMRVLLQPGTTQVKELALCYGGMADRTISALKTTQKQLSKFWNEELLQDVCAGLVEELPLSPDAPGGMIEFRRTLTLSFFFKFYLTVLQKLGKEDSEDKCGKLDPTYSSATLLFHKDPPANIQLFQEVPKGQSEEDMVGRPLPHLAAALQASGEAVYCDDIPRYENELFLRLVISTRAHAKIKSIDISEAQKVPGFVCFLSADDIPGSNETGLFNDETVFAKDEVTCVGHVIGAVVADTPEHAQRAAHGVKVTYEDLPAIITIEDAIKNNSFYGSELKIEKGDLKKGFSEADNVVSGELYIGGQEHFYLETHCAIAVPKGEAGEMELFASTQNIMSTQSFVAKMLGVPINRILVRVKRMGGGFGGKETRGIMMTVAVALAAYKTGYPVRCMLDRDEDMLITGGRHPFLARYKVGFMKTGKIVALEVDHYSNVGNSQDLSLGIMERALFHMDNSYKIPNVRGTGRLCKTNLPSNTAFRGFGGPQALFIAEHWMSDVAVTCGLPAEEVRRKNLYREGDLTHFNQRLEGFNLPRCWDECLKSSQYHDRKTEVDKFNKENCWKKRGLCIIPTKFGISFTVPFLNQAGALIHVYTDGSVLVSHGGTEMGQGLHTKMVQVASRALKIPTSKIYISETSTNTVPNSSPTAASVSTDIYGQAVYEACQTILKRLEPFKRKNPSGSWEDWVMAAYRGTVSLSATGFYRTPNLGYSFETNSGNAFHYFTYGVACSEVEIDCLTGDHKNLRTDIVMDVGSSLNPAIDIGQVEGAFVQGLGLFTLEELHYSPEGSLHTRGPSTYKIPAFGSIPTEFRVSLLRDCPNRKAIYASKVLLPWVCATFPSTLWETTGGDEGLQPPAMWVCGGLVWKREESLTRALVRAMEGWAVLPGNMGNWVKDDITSVWSKPALAALQMWKLGPPLTPRLYSALPTQAVGEPPLFLGASIFFAIKDAIRAARAQHTDNNTKELFRLDSPATPEKIRNACVDKFTTLCVTDVPENCKPWSLKV</sequence>
<keyword evidence="5 15" id="KW-0500">Molybdenum</keyword>
<dbReference type="InterPro" id="IPR002888">
    <property type="entry name" value="2Fe-2S-bd"/>
</dbReference>
<reference evidence="17 18" key="1">
    <citation type="submission" date="2022-11" db="EMBL/GenBank/DDBJ databases">
        <title>Whole genome sequence of Eschrichtius robustus ER-17-0199.</title>
        <authorList>
            <person name="Bruniche-Olsen A."/>
            <person name="Black A.N."/>
            <person name="Fields C.J."/>
            <person name="Walden K."/>
            <person name="Dewoody J.A."/>
        </authorList>
    </citation>
    <scope>NUCLEOTIDE SEQUENCE [LARGE SCALE GENOMIC DNA]</scope>
    <source>
        <strain evidence="17">ER-17-0199</strain>
        <tissue evidence="17">Blubber</tissue>
    </source>
</reference>
<dbReference type="InterPro" id="IPR036856">
    <property type="entry name" value="Ald_Oxase/Xan_DH_a/b_sf"/>
</dbReference>
<feature type="binding site" evidence="14">
    <location>
        <position position="398"/>
    </location>
    <ligand>
        <name>FAD</name>
        <dbReference type="ChEBI" id="CHEBI:57692"/>
    </ligand>
</feature>
<feature type="binding site" evidence="14">
    <location>
        <begin position="233"/>
        <end position="240"/>
    </location>
    <ligand>
        <name>FAD</name>
        <dbReference type="ChEBI" id="CHEBI:57692"/>
    </ligand>
</feature>
<dbReference type="FunFam" id="3.30.465.10:FF:000004">
    <property type="entry name" value="Xanthine dehydrogenase/oxidase"/>
    <property type="match status" value="1"/>
</dbReference>
<keyword evidence="18" id="KW-1185">Reference proteome</keyword>
<dbReference type="FunFam" id="3.30.43.10:FF:000001">
    <property type="entry name" value="Xanthine dehydrogenase/oxidase"/>
    <property type="match status" value="1"/>
</dbReference>
<dbReference type="InterPro" id="IPR016169">
    <property type="entry name" value="FAD-bd_PCMH_sub2"/>
</dbReference>
<dbReference type="Pfam" id="PF01315">
    <property type="entry name" value="Ald_Xan_dh_C"/>
    <property type="match status" value="1"/>
</dbReference>
<dbReference type="PROSITE" id="PS51387">
    <property type="entry name" value="FAD_PCMH"/>
    <property type="match status" value="1"/>
</dbReference>
<feature type="binding site" evidence="15">
    <location>
        <position position="125"/>
    </location>
    <ligand>
        <name>[2Fe-2S] cluster</name>
        <dbReference type="ChEBI" id="CHEBI:190135"/>
        <label>2</label>
    </ligand>
</feature>
<keyword evidence="12 15" id="KW-0411">Iron-sulfur</keyword>
<feature type="binding site" evidence="14">
    <location>
        <position position="779"/>
    </location>
    <ligand>
        <name>substrate</name>
    </ligand>
</feature>
<dbReference type="Pfam" id="PF03450">
    <property type="entry name" value="CO_deh_flav_C"/>
    <property type="match status" value="1"/>
</dbReference>
<comment type="cofactor">
    <cofactor evidence="15">
        <name>[2Fe-2S] cluster</name>
        <dbReference type="ChEBI" id="CHEBI:190135"/>
    </cofactor>
    <text evidence="15">Binds 2 [2Fe-2S] clusters.</text>
</comment>
<evidence type="ECO:0000313" key="18">
    <source>
        <dbReference type="Proteomes" id="UP001159641"/>
    </source>
</evidence>
<dbReference type="FunFam" id="3.30.390.50:FF:000001">
    <property type="entry name" value="Xanthine dehydrogenase oxidase"/>
    <property type="match status" value="1"/>
</dbReference>
<dbReference type="GO" id="GO:0071949">
    <property type="term" value="F:FAD binding"/>
    <property type="evidence" value="ECO:0007669"/>
    <property type="project" value="InterPro"/>
</dbReference>
<evidence type="ECO:0000256" key="12">
    <source>
        <dbReference type="ARBA" id="ARBA00023014"/>
    </source>
</evidence>
<dbReference type="FunFam" id="3.30.365.10:FF:000001">
    <property type="entry name" value="Xanthine dehydrogenase oxidase"/>
    <property type="match status" value="1"/>
</dbReference>
<dbReference type="SMART" id="SM01008">
    <property type="entry name" value="Ald_Xan_dh_C"/>
    <property type="match status" value="1"/>
</dbReference>
<evidence type="ECO:0000256" key="14">
    <source>
        <dbReference type="PIRSR" id="PIRSR000127-2"/>
    </source>
</evidence>
<feature type="binding site" evidence="14">
    <location>
        <position position="987"/>
    </location>
    <ligand>
        <name>substrate</name>
    </ligand>
</feature>
<evidence type="ECO:0000256" key="7">
    <source>
        <dbReference type="ARBA" id="ARBA00022714"/>
    </source>
</evidence>
<feature type="binding site" evidence="15">
    <location>
        <position position="91"/>
    </location>
    <ligand>
        <name>[2Fe-2S] cluster</name>
        <dbReference type="ChEBI" id="CHEBI:190135"/>
        <label>2</label>
    </ligand>
</feature>
<dbReference type="Gene3D" id="3.30.43.10">
    <property type="entry name" value="Uridine Diphospho-n-acetylenolpyruvylglucosamine Reductase, domain 2"/>
    <property type="match status" value="1"/>
</dbReference>
<dbReference type="InterPro" id="IPR016208">
    <property type="entry name" value="Ald_Oxase/xanthine_DH-like"/>
</dbReference>
<dbReference type="SUPFAM" id="SSF47741">
    <property type="entry name" value="CO dehydrogenase ISP C-domain like"/>
    <property type="match status" value="1"/>
</dbReference>
<keyword evidence="6" id="KW-0285">Flavoprotein</keyword>
<dbReference type="GO" id="GO:0051537">
    <property type="term" value="F:2 iron, 2 sulfur cluster binding"/>
    <property type="evidence" value="ECO:0007669"/>
    <property type="project" value="UniProtKB-KW"/>
</dbReference>
<dbReference type="GO" id="GO:0016491">
    <property type="term" value="F:oxidoreductase activity"/>
    <property type="evidence" value="ECO:0007669"/>
    <property type="project" value="UniProtKB-KW"/>
</dbReference>
<dbReference type="GO" id="GO:0005737">
    <property type="term" value="C:cytoplasm"/>
    <property type="evidence" value="ECO:0007669"/>
    <property type="project" value="UniProtKB-SubCell"/>
</dbReference>
<dbReference type="InterPro" id="IPR036884">
    <property type="entry name" value="2Fe-2S-bd_dom_sf"/>
</dbReference>
<dbReference type="SUPFAM" id="SSF54665">
    <property type="entry name" value="CO dehydrogenase molybdoprotein N-domain-like"/>
    <property type="match status" value="1"/>
</dbReference>
<evidence type="ECO:0000256" key="13">
    <source>
        <dbReference type="ARBA" id="ARBA00034078"/>
    </source>
</evidence>
<proteinExistence type="inferred from homology"/>
<evidence type="ECO:0000256" key="5">
    <source>
        <dbReference type="ARBA" id="ARBA00022505"/>
    </source>
</evidence>
<feature type="binding site" evidence="14">
    <location>
        <position position="857"/>
    </location>
    <ligand>
        <name>substrate</name>
    </ligand>
</feature>
<feature type="binding site" evidence="15">
    <location>
        <position position="88"/>
    </location>
    <ligand>
        <name>[2Fe-2S] cluster</name>
        <dbReference type="ChEBI" id="CHEBI:190135"/>
        <label>2</label>
    </ligand>
</feature>
<keyword evidence="4" id="KW-0963">Cytoplasm</keyword>
<dbReference type="Gene3D" id="3.30.465.10">
    <property type="match status" value="1"/>
</dbReference>